<keyword evidence="6 10" id="KW-0460">Magnesium</keyword>
<protein>
    <recommendedName>
        <fullName evidence="10">1-deoxy-D-xylulose-5-phosphate synthase</fullName>
        <ecNumber evidence="10">2.2.1.7</ecNumber>
    </recommendedName>
    <alternativeName>
        <fullName evidence="10">1-deoxyxylulose-5-phosphate synthase</fullName>
        <shortName evidence="10">DXP synthase</shortName>
        <shortName evidence="10">DXPS</shortName>
    </alternativeName>
</protein>
<keyword evidence="9 10" id="KW-0414">Isoprene biosynthesis</keyword>
<dbReference type="CDD" id="cd07033">
    <property type="entry name" value="TPP_PYR_DXS_TK_like"/>
    <property type="match status" value="1"/>
</dbReference>
<dbReference type="PANTHER" id="PTHR43322">
    <property type="entry name" value="1-D-DEOXYXYLULOSE 5-PHOSPHATE SYNTHASE-RELATED"/>
    <property type="match status" value="1"/>
</dbReference>
<comment type="caution">
    <text evidence="12">The sequence shown here is derived from an EMBL/GenBank/DDBJ whole genome shotgun (WGS) entry which is preliminary data.</text>
</comment>
<evidence type="ECO:0000256" key="2">
    <source>
        <dbReference type="ARBA" id="ARBA00011081"/>
    </source>
</evidence>
<feature type="binding site" evidence="10">
    <location>
        <position position="174"/>
    </location>
    <ligand>
        <name>Mg(2+)</name>
        <dbReference type="ChEBI" id="CHEBI:18420"/>
    </ligand>
</feature>
<accession>A0ABT2PXB9</accession>
<dbReference type="InterPro" id="IPR033248">
    <property type="entry name" value="Transketolase_C"/>
</dbReference>
<feature type="binding site" evidence="10">
    <location>
        <begin position="145"/>
        <end position="146"/>
    </location>
    <ligand>
        <name>thiamine diphosphate</name>
        <dbReference type="ChEBI" id="CHEBI:58937"/>
    </ligand>
</feature>
<organism evidence="12 13">
    <name type="scientific">Paracholeplasma vituli</name>
    <dbReference type="NCBI Taxonomy" id="69473"/>
    <lineage>
        <taxon>Bacteria</taxon>
        <taxon>Bacillati</taxon>
        <taxon>Mycoplasmatota</taxon>
        <taxon>Mollicutes</taxon>
        <taxon>Acholeplasmatales</taxon>
        <taxon>Acholeplasmataceae</taxon>
        <taxon>Paracholeplasma</taxon>
    </lineage>
</organism>
<dbReference type="InterPro" id="IPR005475">
    <property type="entry name" value="Transketolase-like_Pyr-bd"/>
</dbReference>
<evidence type="ECO:0000256" key="3">
    <source>
        <dbReference type="ARBA" id="ARBA00011738"/>
    </source>
</evidence>
<evidence type="ECO:0000256" key="6">
    <source>
        <dbReference type="ARBA" id="ARBA00022842"/>
    </source>
</evidence>
<comment type="catalytic activity">
    <reaction evidence="10">
        <text>D-glyceraldehyde 3-phosphate + pyruvate + H(+) = 1-deoxy-D-xylulose 5-phosphate + CO2</text>
        <dbReference type="Rhea" id="RHEA:12605"/>
        <dbReference type="ChEBI" id="CHEBI:15361"/>
        <dbReference type="ChEBI" id="CHEBI:15378"/>
        <dbReference type="ChEBI" id="CHEBI:16526"/>
        <dbReference type="ChEBI" id="CHEBI:57792"/>
        <dbReference type="ChEBI" id="CHEBI:59776"/>
        <dbReference type="EC" id="2.2.1.7"/>
    </reaction>
</comment>
<dbReference type="GO" id="GO:0008661">
    <property type="term" value="F:1-deoxy-D-xylulose-5-phosphate synthase activity"/>
    <property type="evidence" value="ECO:0007669"/>
    <property type="project" value="UniProtKB-EC"/>
</dbReference>
<comment type="function">
    <text evidence="10">Catalyzes the acyloin condensation reaction between C atoms 2 and 3 of pyruvate and glyceraldehyde 3-phosphate to yield 1-deoxy-D-xylulose-5-phosphate (DXP).</text>
</comment>
<evidence type="ECO:0000256" key="7">
    <source>
        <dbReference type="ARBA" id="ARBA00022977"/>
    </source>
</evidence>
<evidence type="ECO:0000256" key="5">
    <source>
        <dbReference type="ARBA" id="ARBA00022723"/>
    </source>
</evidence>
<dbReference type="HAMAP" id="MF_00315">
    <property type="entry name" value="DXP_synth"/>
    <property type="match status" value="1"/>
</dbReference>
<dbReference type="EC" id="2.2.1.7" evidence="10"/>
<feature type="binding site" evidence="10">
    <location>
        <position position="362"/>
    </location>
    <ligand>
        <name>thiamine diphosphate</name>
        <dbReference type="ChEBI" id="CHEBI:58937"/>
    </ligand>
</feature>
<evidence type="ECO:0000256" key="8">
    <source>
        <dbReference type="ARBA" id="ARBA00023052"/>
    </source>
</evidence>
<feature type="binding site" evidence="10">
    <location>
        <position position="72"/>
    </location>
    <ligand>
        <name>thiamine diphosphate</name>
        <dbReference type="ChEBI" id="CHEBI:58937"/>
    </ligand>
</feature>
<sequence length="611" mass="67909">MKLTDIKSPKDIQSMSIKELETLSAEIRHFLVDSISKTGGHLASNLGAVELSIALHYVFDSPNDQFIFDVGHQSYTHKILTGRADQFDTLRQHNGLSGYINYKESIHDVWESGHAGTAVSALHGILKAKQLKGESGTAIALVGDGSITSGMSFEALNLLGSDHTLKGIVILNDNNMSISKNVGALSKVLTALRGNRFFMKLRNGIAKIMPNLIARIYRRLKRAVKALFQSGNIFEELGYAYIGPIDGNDLKTVIKTLNQAKKMKKSVVIHAVTEKGKGYEIAAADDNGKFHGVSSFDKNTGAPVKTNHNGMKSFSEVISEAMIHYQKIEKTFVIMPAMLVGTKFEKFYQQFPDRLIDVGIAEEHAATMAGAMARNGVSVFLPLYATFTQRAYDQIMNDIARPDTKVIFGIDRAGFVGDDGSTHQGLFDVSIFHSMPNVVITMPYDAQEAFNLIRYGYSQTHPFVIRYPRLETHFDPANPPKFELITPTWTVFSEGDEQVWISYGPGLDLLLKAKQAIGINARILNARFIRPIDEVMLKESLELNTKVFVYEEAFGSGTLYHHILEFAMKHQFVNKIGSMSVKDVIHHGTREHNQKDAGIDLDHLIETLKTL</sequence>
<evidence type="ECO:0000313" key="13">
    <source>
        <dbReference type="Proteomes" id="UP001209076"/>
    </source>
</evidence>
<dbReference type="CDD" id="cd02007">
    <property type="entry name" value="TPP_DXS"/>
    <property type="match status" value="1"/>
</dbReference>
<dbReference type="SMART" id="SM00861">
    <property type="entry name" value="Transket_pyr"/>
    <property type="match status" value="1"/>
</dbReference>
<feature type="binding site" evidence="10">
    <location>
        <position position="144"/>
    </location>
    <ligand>
        <name>Mg(2+)</name>
        <dbReference type="ChEBI" id="CHEBI:18420"/>
    </ligand>
</feature>
<comment type="similarity">
    <text evidence="2 10">Belongs to the transketolase family. DXPS subfamily.</text>
</comment>
<proteinExistence type="inferred from homology"/>
<dbReference type="InterPro" id="IPR005477">
    <property type="entry name" value="Dxylulose-5-P_synthase"/>
</dbReference>
<dbReference type="Gene3D" id="3.40.50.920">
    <property type="match status" value="1"/>
</dbReference>
<keyword evidence="7 10" id="KW-0784">Thiamine biosynthesis</keyword>
<feature type="binding site" evidence="10">
    <location>
        <position position="174"/>
    </location>
    <ligand>
        <name>thiamine diphosphate</name>
        <dbReference type="ChEBI" id="CHEBI:58937"/>
    </ligand>
</feature>
<dbReference type="RefSeq" id="WP_262096235.1">
    <property type="nucleotide sequence ID" value="NZ_JAOEGN010000007.1"/>
</dbReference>
<keyword evidence="5 10" id="KW-0479">Metal-binding</keyword>
<gene>
    <name evidence="10 12" type="primary">dxs</name>
    <name evidence="12" type="ORF">N7603_04820</name>
</gene>
<evidence type="ECO:0000256" key="10">
    <source>
        <dbReference type="HAMAP-Rule" id="MF_00315"/>
    </source>
</evidence>
<dbReference type="SUPFAM" id="SSF52922">
    <property type="entry name" value="TK C-terminal domain-like"/>
    <property type="match status" value="1"/>
</dbReference>
<dbReference type="EMBL" id="JAOEGN010000007">
    <property type="protein sequence ID" value="MCU0104974.1"/>
    <property type="molecule type" value="Genomic_DNA"/>
</dbReference>
<dbReference type="InterPro" id="IPR009014">
    <property type="entry name" value="Transketo_C/PFOR_II"/>
</dbReference>
<keyword evidence="13" id="KW-1185">Reference proteome</keyword>
<dbReference type="PROSITE" id="PS00801">
    <property type="entry name" value="TRANSKETOLASE_1"/>
    <property type="match status" value="1"/>
</dbReference>
<comment type="cofactor">
    <cofactor evidence="10">
        <name>thiamine diphosphate</name>
        <dbReference type="ChEBI" id="CHEBI:58937"/>
    </cofactor>
    <text evidence="10">Binds 1 thiamine pyrophosphate per subunit.</text>
</comment>
<reference evidence="13" key="1">
    <citation type="submission" date="2023-07" db="EMBL/GenBank/DDBJ databases">
        <title>Novel Mycoplasma species identified in domestic and wild animals.</title>
        <authorList>
            <person name="Volokhov D.V."/>
            <person name="Furtak V.A."/>
            <person name="Zagorodnyaya T.A."/>
        </authorList>
    </citation>
    <scope>NUCLEOTIDE SEQUENCE [LARGE SCALE GENOMIC DNA]</scope>
    <source>
        <strain evidence="13">92-19</strain>
    </source>
</reference>
<dbReference type="InterPro" id="IPR029061">
    <property type="entry name" value="THDP-binding"/>
</dbReference>
<dbReference type="NCBIfam" id="TIGR00204">
    <property type="entry name" value="dxs"/>
    <property type="match status" value="1"/>
</dbReference>
<dbReference type="Pfam" id="PF13292">
    <property type="entry name" value="DXP_synthase_N"/>
    <property type="match status" value="1"/>
</dbReference>
<keyword evidence="4 10" id="KW-0808">Transferase</keyword>
<comment type="cofactor">
    <cofactor evidence="10">
        <name>Mg(2+)</name>
        <dbReference type="ChEBI" id="CHEBI:18420"/>
    </cofactor>
    <text evidence="10">Binds 1 Mg(2+) ion per subunit.</text>
</comment>
<dbReference type="Proteomes" id="UP001209076">
    <property type="component" value="Unassembled WGS sequence"/>
</dbReference>
<dbReference type="PANTHER" id="PTHR43322:SF5">
    <property type="entry name" value="1-DEOXY-D-XYLULOSE-5-PHOSPHATE SYNTHASE, CHLOROPLASTIC"/>
    <property type="match status" value="1"/>
</dbReference>
<keyword evidence="8 10" id="KW-0786">Thiamine pyrophosphate</keyword>
<evidence type="ECO:0000256" key="4">
    <source>
        <dbReference type="ARBA" id="ARBA00022679"/>
    </source>
</evidence>
<dbReference type="Gene3D" id="3.40.50.970">
    <property type="match status" value="2"/>
</dbReference>
<evidence type="ECO:0000259" key="11">
    <source>
        <dbReference type="SMART" id="SM00861"/>
    </source>
</evidence>
<evidence type="ECO:0000256" key="1">
    <source>
        <dbReference type="ARBA" id="ARBA00004980"/>
    </source>
</evidence>
<feature type="binding site" evidence="10">
    <location>
        <begin position="113"/>
        <end position="115"/>
    </location>
    <ligand>
        <name>thiamine diphosphate</name>
        <dbReference type="ChEBI" id="CHEBI:58937"/>
    </ligand>
</feature>
<name>A0ABT2PXB9_9MOLU</name>
<comment type="subunit">
    <text evidence="3 10">Homodimer.</text>
</comment>
<dbReference type="Pfam" id="PF02780">
    <property type="entry name" value="Transketolase_C"/>
    <property type="match status" value="1"/>
</dbReference>
<feature type="binding site" evidence="10">
    <location>
        <position position="279"/>
    </location>
    <ligand>
        <name>thiamine diphosphate</name>
        <dbReference type="ChEBI" id="CHEBI:58937"/>
    </ligand>
</feature>
<dbReference type="NCBIfam" id="NF003933">
    <property type="entry name" value="PRK05444.2-2"/>
    <property type="match status" value="1"/>
</dbReference>
<evidence type="ECO:0000313" key="12">
    <source>
        <dbReference type="EMBL" id="MCU0104974.1"/>
    </source>
</evidence>
<feature type="domain" description="Transketolase-like pyrimidine-binding" evidence="11">
    <location>
        <begin position="312"/>
        <end position="474"/>
    </location>
</feature>
<evidence type="ECO:0000256" key="9">
    <source>
        <dbReference type="ARBA" id="ARBA00023229"/>
    </source>
</evidence>
<dbReference type="SUPFAM" id="SSF52518">
    <property type="entry name" value="Thiamin diphosphate-binding fold (THDP-binding)"/>
    <property type="match status" value="2"/>
</dbReference>
<comment type="pathway">
    <text evidence="1 10">Metabolic intermediate biosynthesis; 1-deoxy-D-xylulose 5-phosphate biosynthesis; 1-deoxy-D-xylulose 5-phosphate from D-glyceraldehyde 3-phosphate and pyruvate: step 1/1.</text>
</comment>
<dbReference type="InterPro" id="IPR049557">
    <property type="entry name" value="Transketolase_CS"/>
</dbReference>
<dbReference type="Pfam" id="PF02779">
    <property type="entry name" value="Transket_pyr"/>
    <property type="match status" value="1"/>
</dbReference>